<evidence type="ECO:0000313" key="1">
    <source>
        <dbReference type="EMBL" id="MFC4639703.1"/>
    </source>
</evidence>
<dbReference type="Pfam" id="PF00300">
    <property type="entry name" value="His_Phos_1"/>
    <property type="match status" value="1"/>
</dbReference>
<proteinExistence type="predicted"/>
<evidence type="ECO:0000313" key="2">
    <source>
        <dbReference type="Proteomes" id="UP001595952"/>
    </source>
</evidence>
<accession>A0ABV9IBM2</accession>
<dbReference type="RefSeq" id="WP_380062684.1">
    <property type="nucleotide sequence ID" value="NZ_JBHSEI010000010.1"/>
</dbReference>
<protein>
    <submittedName>
        <fullName evidence="1">Histidine phosphatase family protein</fullName>
    </submittedName>
</protein>
<dbReference type="EMBL" id="JBHSEI010000010">
    <property type="protein sequence ID" value="MFC4639703.1"/>
    <property type="molecule type" value="Genomic_DNA"/>
</dbReference>
<dbReference type="Gene3D" id="3.40.50.1240">
    <property type="entry name" value="Phosphoglycerate mutase-like"/>
    <property type="match status" value="1"/>
</dbReference>
<dbReference type="InterPro" id="IPR029033">
    <property type="entry name" value="His_PPase_superfam"/>
</dbReference>
<comment type="caution">
    <text evidence="1">The sequence shown here is derived from an EMBL/GenBank/DDBJ whole genome shotgun (WGS) entry which is preliminary data.</text>
</comment>
<gene>
    <name evidence="1" type="ORF">ACFO0D_15300</name>
</gene>
<keyword evidence="2" id="KW-1185">Reference proteome</keyword>
<dbReference type="SUPFAM" id="SSF53254">
    <property type="entry name" value="Phosphoglycerate mutase-like"/>
    <property type="match status" value="1"/>
</dbReference>
<reference evidence="2" key="1">
    <citation type="journal article" date="2019" name="Int. J. Syst. Evol. Microbiol.">
        <title>The Global Catalogue of Microorganisms (GCM) 10K type strain sequencing project: providing services to taxonomists for standard genome sequencing and annotation.</title>
        <authorList>
            <consortium name="The Broad Institute Genomics Platform"/>
            <consortium name="The Broad Institute Genome Sequencing Center for Infectious Disease"/>
            <person name="Wu L."/>
            <person name="Ma J."/>
        </authorList>
    </citation>
    <scope>NUCLEOTIDE SEQUENCE [LARGE SCALE GENOMIC DNA]</scope>
    <source>
        <strain evidence="2">CCUG 55995</strain>
    </source>
</reference>
<organism evidence="1 2">
    <name type="scientific">Deinococcus hohokamensis</name>
    <dbReference type="NCBI Taxonomy" id="309883"/>
    <lineage>
        <taxon>Bacteria</taxon>
        <taxon>Thermotogati</taxon>
        <taxon>Deinococcota</taxon>
        <taxon>Deinococci</taxon>
        <taxon>Deinococcales</taxon>
        <taxon>Deinococcaceae</taxon>
        <taxon>Deinococcus</taxon>
    </lineage>
</organism>
<dbReference type="Proteomes" id="UP001595952">
    <property type="component" value="Unassembled WGS sequence"/>
</dbReference>
<sequence>MPRTLHLIKHGRPRMVPGTPAHDWALAPDALGDLPALIDRLRPHPELVVSSEEPKAVATAQALAAALGTPHRRMLGLHEHLRYTTGFVSPEAFQAQVDRFFREPGALVMGEESADDARTRFRNAVHAVMQGNPQDTVAVVAHGTVISLLAAEGSGRDPAVLWRSLEFLGHVTLNWTAAAGRELRP</sequence>
<name>A0ABV9IBM2_9DEIO</name>
<dbReference type="InterPro" id="IPR013078">
    <property type="entry name" value="His_Pase_superF_clade-1"/>
</dbReference>